<reference evidence="7" key="2">
    <citation type="submission" date="2020-09" db="EMBL/GenBank/DDBJ databases">
        <authorList>
            <person name="Sun Q."/>
            <person name="Kim S."/>
        </authorList>
    </citation>
    <scope>NUCLEOTIDE SEQUENCE</scope>
    <source>
        <strain evidence="7">KCTC 42651</strain>
    </source>
</reference>
<dbReference type="Pfam" id="PF02653">
    <property type="entry name" value="BPD_transp_2"/>
    <property type="match status" value="1"/>
</dbReference>
<feature type="transmembrane region" description="Helical" evidence="6">
    <location>
        <begin position="222"/>
        <end position="245"/>
    </location>
</feature>
<evidence type="ECO:0000256" key="2">
    <source>
        <dbReference type="ARBA" id="ARBA00022475"/>
    </source>
</evidence>
<dbReference type="EMBL" id="BMZS01000015">
    <property type="protein sequence ID" value="GHD62835.1"/>
    <property type="molecule type" value="Genomic_DNA"/>
</dbReference>
<organism evidence="7 8">
    <name type="scientific">Thalassobaculum fulvum</name>
    <dbReference type="NCBI Taxonomy" id="1633335"/>
    <lineage>
        <taxon>Bacteria</taxon>
        <taxon>Pseudomonadati</taxon>
        <taxon>Pseudomonadota</taxon>
        <taxon>Alphaproteobacteria</taxon>
        <taxon>Rhodospirillales</taxon>
        <taxon>Thalassobaculaceae</taxon>
        <taxon>Thalassobaculum</taxon>
    </lineage>
</organism>
<sequence length="327" mass="34353">MRSWRTVDLVGLLALAVLLALPAVAPSWLVGDLAMYLSYALLAVALAFAWGHCGLLSLGHGVFFGIGAYAMGTLTLGMLPGLEAVRSTWLGLVFAVIASGATAWTIGWFTFAGRGLHGAFFGIVTLALAVVFERLAINWDWLGGLNGLMNVPPITLGPNGDGAELWEPVPLFYVMLGVLAATVAGLTAYQRSDRGLALAALRENELRARALGYDTGALKRRAFALSGAVAGLAGALFVVQFGFASPALIGFSLSAEALIWVALGGRGELVSAAVGVIALRLLDSQFSSSLEAWWPLVVGLIFMAVVVLLPRGIVGEAVYRIARQRGR</sequence>
<dbReference type="AlphaFoldDB" id="A0A919CS68"/>
<gene>
    <name evidence="7" type="ORF">GCM10017083_52210</name>
</gene>
<evidence type="ECO:0000256" key="4">
    <source>
        <dbReference type="ARBA" id="ARBA00022989"/>
    </source>
</evidence>
<evidence type="ECO:0000313" key="7">
    <source>
        <dbReference type="EMBL" id="GHD62835.1"/>
    </source>
</evidence>
<protein>
    <submittedName>
        <fullName evidence="7">Branched-chain amino acid ABC transporter permease</fullName>
    </submittedName>
</protein>
<comment type="subcellular location">
    <subcellularLocation>
        <location evidence="1">Cell membrane</location>
        <topology evidence="1">Multi-pass membrane protein</topology>
    </subcellularLocation>
</comment>
<dbReference type="Proteomes" id="UP000630353">
    <property type="component" value="Unassembled WGS sequence"/>
</dbReference>
<comment type="caution">
    <text evidence="7">The sequence shown here is derived from an EMBL/GenBank/DDBJ whole genome shotgun (WGS) entry which is preliminary data.</text>
</comment>
<name>A0A919CS68_9PROT</name>
<feature type="transmembrane region" description="Helical" evidence="6">
    <location>
        <begin position="88"/>
        <end position="111"/>
    </location>
</feature>
<keyword evidence="3 6" id="KW-0812">Transmembrane</keyword>
<keyword evidence="5 6" id="KW-0472">Membrane</keyword>
<feature type="transmembrane region" description="Helical" evidence="6">
    <location>
        <begin position="36"/>
        <end position="55"/>
    </location>
</feature>
<dbReference type="GO" id="GO:0015658">
    <property type="term" value="F:branched-chain amino acid transmembrane transporter activity"/>
    <property type="evidence" value="ECO:0007669"/>
    <property type="project" value="InterPro"/>
</dbReference>
<dbReference type="InterPro" id="IPR043428">
    <property type="entry name" value="LivM-like"/>
</dbReference>
<feature type="transmembrane region" description="Helical" evidence="6">
    <location>
        <begin position="293"/>
        <end position="313"/>
    </location>
</feature>
<feature type="transmembrane region" description="Helical" evidence="6">
    <location>
        <begin position="118"/>
        <end position="137"/>
    </location>
</feature>
<proteinExistence type="predicted"/>
<feature type="transmembrane region" description="Helical" evidence="6">
    <location>
        <begin position="171"/>
        <end position="189"/>
    </location>
</feature>
<dbReference type="PANTHER" id="PTHR30482">
    <property type="entry name" value="HIGH-AFFINITY BRANCHED-CHAIN AMINO ACID TRANSPORT SYSTEM PERMEASE"/>
    <property type="match status" value="1"/>
</dbReference>
<dbReference type="PANTHER" id="PTHR30482:SF10">
    <property type="entry name" value="HIGH-AFFINITY BRANCHED-CHAIN AMINO ACID TRANSPORT PROTEIN BRAE"/>
    <property type="match status" value="1"/>
</dbReference>
<dbReference type="GO" id="GO:0005886">
    <property type="term" value="C:plasma membrane"/>
    <property type="evidence" value="ECO:0007669"/>
    <property type="project" value="UniProtKB-SubCell"/>
</dbReference>
<reference evidence="7" key="1">
    <citation type="journal article" date="2014" name="Int. J. Syst. Evol. Microbiol.">
        <title>Complete genome sequence of Corynebacterium casei LMG S-19264T (=DSM 44701T), isolated from a smear-ripened cheese.</title>
        <authorList>
            <consortium name="US DOE Joint Genome Institute (JGI-PGF)"/>
            <person name="Walter F."/>
            <person name="Albersmeier A."/>
            <person name="Kalinowski J."/>
            <person name="Ruckert C."/>
        </authorList>
    </citation>
    <scope>NUCLEOTIDE SEQUENCE</scope>
    <source>
        <strain evidence="7">KCTC 42651</strain>
    </source>
</reference>
<dbReference type="InterPro" id="IPR001851">
    <property type="entry name" value="ABC_transp_permease"/>
</dbReference>
<keyword evidence="8" id="KW-1185">Reference proteome</keyword>
<evidence type="ECO:0000256" key="6">
    <source>
        <dbReference type="SAM" id="Phobius"/>
    </source>
</evidence>
<evidence type="ECO:0000256" key="5">
    <source>
        <dbReference type="ARBA" id="ARBA00023136"/>
    </source>
</evidence>
<evidence type="ECO:0000256" key="3">
    <source>
        <dbReference type="ARBA" id="ARBA00022692"/>
    </source>
</evidence>
<keyword evidence="2" id="KW-1003">Cell membrane</keyword>
<feature type="transmembrane region" description="Helical" evidence="6">
    <location>
        <begin position="62"/>
        <end position="82"/>
    </location>
</feature>
<keyword evidence="4 6" id="KW-1133">Transmembrane helix</keyword>
<accession>A0A919CS68</accession>
<evidence type="ECO:0000256" key="1">
    <source>
        <dbReference type="ARBA" id="ARBA00004651"/>
    </source>
</evidence>
<evidence type="ECO:0000313" key="8">
    <source>
        <dbReference type="Proteomes" id="UP000630353"/>
    </source>
</evidence>
<dbReference type="RefSeq" id="WP_189995300.1">
    <property type="nucleotide sequence ID" value="NZ_BMZS01000015.1"/>
</dbReference>
<dbReference type="CDD" id="cd06581">
    <property type="entry name" value="TM_PBP1_LivM_like"/>
    <property type="match status" value="1"/>
</dbReference>